<dbReference type="Proteomes" id="UP000468388">
    <property type="component" value="Unassembled WGS sequence"/>
</dbReference>
<dbReference type="OrthoDB" id="1121174at2"/>
<dbReference type="InterPro" id="IPR011006">
    <property type="entry name" value="CheY-like_superfamily"/>
</dbReference>
<keyword evidence="4" id="KW-1185">Reference proteome</keyword>
<proteinExistence type="predicted"/>
<evidence type="ECO:0000256" key="1">
    <source>
        <dbReference type="PROSITE-ProRule" id="PRU00169"/>
    </source>
</evidence>
<dbReference type="PANTHER" id="PTHR44520">
    <property type="entry name" value="RESPONSE REGULATOR RCP1-RELATED"/>
    <property type="match status" value="1"/>
</dbReference>
<dbReference type="RefSeq" id="WP_157302676.1">
    <property type="nucleotide sequence ID" value="NZ_BAAAZB010000001.1"/>
</dbReference>
<dbReference type="SUPFAM" id="SSF52172">
    <property type="entry name" value="CheY-like"/>
    <property type="match status" value="1"/>
</dbReference>
<dbReference type="InterPro" id="IPR001789">
    <property type="entry name" value="Sig_transdc_resp-reg_receiver"/>
</dbReference>
<dbReference type="SMART" id="SM00448">
    <property type="entry name" value="REC"/>
    <property type="match status" value="1"/>
</dbReference>
<protein>
    <submittedName>
        <fullName evidence="3">Response regulator</fullName>
    </submittedName>
</protein>
<organism evidence="3 4">
    <name type="scientific">Chitinophaga oryziterrae</name>
    <dbReference type="NCBI Taxonomy" id="1031224"/>
    <lineage>
        <taxon>Bacteria</taxon>
        <taxon>Pseudomonadati</taxon>
        <taxon>Bacteroidota</taxon>
        <taxon>Chitinophagia</taxon>
        <taxon>Chitinophagales</taxon>
        <taxon>Chitinophagaceae</taxon>
        <taxon>Chitinophaga</taxon>
    </lineage>
</organism>
<feature type="domain" description="Response regulatory" evidence="2">
    <location>
        <begin position="6"/>
        <end position="132"/>
    </location>
</feature>
<accession>A0A6N8JI91</accession>
<keyword evidence="1" id="KW-0597">Phosphoprotein</keyword>
<sequence>MQLLNLIFIVDDDPIHQQIANIMIRRQGIGENVKTFSDAQDTLDYLKQHQDEPALLPDLILLDLNMPVMDGWEFLNDYAGFYEQLSKEIGIFVLTSSIDDKDRKKVDNFSFVKGYLTKPLSNEIITKLQQYS</sequence>
<reference evidence="3 4" key="1">
    <citation type="submission" date="2019-12" db="EMBL/GenBank/DDBJ databases">
        <title>The draft genomic sequence of strain Chitinophaga oryziterrae JCM 16595.</title>
        <authorList>
            <person name="Zhang X."/>
        </authorList>
    </citation>
    <scope>NUCLEOTIDE SEQUENCE [LARGE SCALE GENOMIC DNA]</scope>
    <source>
        <strain evidence="3 4">JCM 16595</strain>
    </source>
</reference>
<evidence type="ECO:0000313" key="4">
    <source>
        <dbReference type="Proteomes" id="UP000468388"/>
    </source>
</evidence>
<comment type="caution">
    <text evidence="3">The sequence shown here is derived from an EMBL/GenBank/DDBJ whole genome shotgun (WGS) entry which is preliminary data.</text>
</comment>
<dbReference type="AlphaFoldDB" id="A0A6N8JI91"/>
<evidence type="ECO:0000313" key="3">
    <source>
        <dbReference type="EMBL" id="MVT43862.1"/>
    </source>
</evidence>
<dbReference type="InterPro" id="IPR052893">
    <property type="entry name" value="TCS_response_regulator"/>
</dbReference>
<gene>
    <name evidence="3" type="ORF">GO495_24925</name>
</gene>
<name>A0A6N8JI91_9BACT</name>
<feature type="modified residue" description="4-aspartylphosphate" evidence="1">
    <location>
        <position position="63"/>
    </location>
</feature>
<evidence type="ECO:0000259" key="2">
    <source>
        <dbReference type="PROSITE" id="PS50110"/>
    </source>
</evidence>
<dbReference type="Gene3D" id="3.40.50.2300">
    <property type="match status" value="1"/>
</dbReference>
<dbReference type="PANTHER" id="PTHR44520:SF2">
    <property type="entry name" value="RESPONSE REGULATOR RCP1"/>
    <property type="match status" value="1"/>
</dbReference>
<dbReference type="EMBL" id="WRXO01000009">
    <property type="protein sequence ID" value="MVT43862.1"/>
    <property type="molecule type" value="Genomic_DNA"/>
</dbReference>
<dbReference type="Pfam" id="PF00072">
    <property type="entry name" value="Response_reg"/>
    <property type="match status" value="1"/>
</dbReference>
<dbReference type="PROSITE" id="PS50110">
    <property type="entry name" value="RESPONSE_REGULATORY"/>
    <property type="match status" value="1"/>
</dbReference>
<dbReference type="GO" id="GO:0000160">
    <property type="term" value="P:phosphorelay signal transduction system"/>
    <property type="evidence" value="ECO:0007669"/>
    <property type="project" value="InterPro"/>
</dbReference>